<sequence length="320" mass="34092">MGTSVTLSGMTTAPSSAAVTEALAGEVRVLLRAGLPVRDDTCGPNLLDLAGVRARALDASDQASRVRALDALIREQLDRLANRELADAARLLFGAAPATSGATLTARRAAAATAADYEVHHFRKRIEPKVINLLSWQLGRDAEEFTARHAEAPALRPSAAPLALPEDVFAWEAAEHQQAVARLWGTVYLLRAELLALARTVSMGARVEETDAALRYTLWRHAAVLAAAEDYRRAYGLVLLHADTGLGAEQIAGFAGWTPALSPAQCRTLTSCFDPAAGLDGFLAAVAEADGGTELIRDWNTSLAGRDARGLLTPEEDRPR</sequence>
<gene>
    <name evidence="1" type="ORF">GCM10009839_68610</name>
</gene>
<reference evidence="2" key="1">
    <citation type="journal article" date="2019" name="Int. J. Syst. Evol. Microbiol.">
        <title>The Global Catalogue of Microorganisms (GCM) 10K type strain sequencing project: providing services to taxonomists for standard genome sequencing and annotation.</title>
        <authorList>
            <consortium name="The Broad Institute Genomics Platform"/>
            <consortium name="The Broad Institute Genome Sequencing Center for Infectious Disease"/>
            <person name="Wu L."/>
            <person name="Ma J."/>
        </authorList>
    </citation>
    <scope>NUCLEOTIDE SEQUENCE [LARGE SCALE GENOMIC DNA]</scope>
    <source>
        <strain evidence="2">JCM 16014</strain>
    </source>
</reference>
<name>A0ABP5GRD4_9ACTN</name>
<dbReference type="Proteomes" id="UP001500751">
    <property type="component" value="Unassembled WGS sequence"/>
</dbReference>
<protein>
    <submittedName>
        <fullName evidence="1">Uncharacterized protein</fullName>
    </submittedName>
</protein>
<keyword evidence="2" id="KW-1185">Reference proteome</keyword>
<proteinExistence type="predicted"/>
<organism evidence="1 2">
    <name type="scientific">Catenulispora yoronensis</name>
    <dbReference type="NCBI Taxonomy" id="450799"/>
    <lineage>
        <taxon>Bacteria</taxon>
        <taxon>Bacillati</taxon>
        <taxon>Actinomycetota</taxon>
        <taxon>Actinomycetes</taxon>
        <taxon>Catenulisporales</taxon>
        <taxon>Catenulisporaceae</taxon>
        <taxon>Catenulispora</taxon>
    </lineage>
</organism>
<evidence type="ECO:0000313" key="2">
    <source>
        <dbReference type="Proteomes" id="UP001500751"/>
    </source>
</evidence>
<accession>A0ABP5GRD4</accession>
<dbReference type="EMBL" id="BAAAQN010000052">
    <property type="protein sequence ID" value="GAA2051749.1"/>
    <property type="molecule type" value="Genomic_DNA"/>
</dbReference>
<comment type="caution">
    <text evidence="1">The sequence shown here is derived from an EMBL/GenBank/DDBJ whole genome shotgun (WGS) entry which is preliminary data.</text>
</comment>
<evidence type="ECO:0000313" key="1">
    <source>
        <dbReference type="EMBL" id="GAA2051749.1"/>
    </source>
</evidence>